<feature type="compositionally biased region" description="Low complexity" evidence="1">
    <location>
        <begin position="214"/>
        <end position="238"/>
    </location>
</feature>
<dbReference type="EMBL" id="AHHD01000165">
    <property type="protein sequence ID" value="EKG19163.1"/>
    <property type="molecule type" value="Genomic_DNA"/>
</dbReference>
<feature type="compositionally biased region" description="Low complexity" evidence="1">
    <location>
        <begin position="171"/>
        <end position="190"/>
    </location>
</feature>
<feature type="region of interest" description="Disordered" evidence="1">
    <location>
        <begin position="68"/>
        <end position="91"/>
    </location>
</feature>
<dbReference type="HOGENOM" id="CLU_826598_0_0_1"/>
<protein>
    <submittedName>
        <fullName evidence="2">Uncharacterized protein</fullName>
    </submittedName>
</protein>
<dbReference type="AlphaFoldDB" id="K2RWM0"/>
<organism evidence="2 3">
    <name type="scientific">Macrophomina phaseolina (strain MS6)</name>
    <name type="common">Charcoal rot fungus</name>
    <dbReference type="NCBI Taxonomy" id="1126212"/>
    <lineage>
        <taxon>Eukaryota</taxon>
        <taxon>Fungi</taxon>
        <taxon>Dikarya</taxon>
        <taxon>Ascomycota</taxon>
        <taxon>Pezizomycotina</taxon>
        <taxon>Dothideomycetes</taxon>
        <taxon>Dothideomycetes incertae sedis</taxon>
        <taxon>Botryosphaeriales</taxon>
        <taxon>Botryosphaeriaceae</taxon>
        <taxon>Macrophomina</taxon>
    </lineage>
</organism>
<gene>
    <name evidence="2" type="ORF">MPH_03533</name>
</gene>
<comment type="caution">
    <text evidence="2">The sequence shown here is derived from an EMBL/GenBank/DDBJ whole genome shotgun (WGS) entry which is preliminary data.</text>
</comment>
<evidence type="ECO:0000256" key="1">
    <source>
        <dbReference type="SAM" id="MobiDB-lite"/>
    </source>
</evidence>
<evidence type="ECO:0000313" key="2">
    <source>
        <dbReference type="EMBL" id="EKG19163.1"/>
    </source>
</evidence>
<accession>K2RWM0</accession>
<dbReference type="VEuPathDB" id="FungiDB:MPH_03533"/>
<evidence type="ECO:0000313" key="3">
    <source>
        <dbReference type="Proteomes" id="UP000007129"/>
    </source>
</evidence>
<sequence>MMLGIVAPFLMTSKPEECSFLTERERFIAVERLVIDHKNNPNEKVQMQCVRPSTMPANRKADLVLSPQATSSGLSSTSTTTSARSASSSSTSRCRASRSSCRRCSPTWAGRPPRRSCTRCRLTCWPVWSPSWSRSCRIARGSAASGWRCSRPSASLGSRCCAPTCRPISSTWLSSSSPSARSPAVPRSCRGVSTMLPAPPSAPSQALTSRRSARSAPSSQRGRTCRATRPTTPSATRSTWRRSAWRSSSRYLASRTSCGRIERGRGARGTTGSKGRARRRWRIWGTDTRTSGTFLEWEVREGMIEVLNRPVVDLCGGRRIGGGCIMICMHEACVGI</sequence>
<feature type="compositionally biased region" description="Low complexity" evidence="1">
    <location>
        <begin position="69"/>
        <end position="91"/>
    </location>
</feature>
<dbReference type="Proteomes" id="UP000007129">
    <property type="component" value="Unassembled WGS sequence"/>
</dbReference>
<name>K2RWM0_MACPH</name>
<dbReference type="InParanoid" id="K2RWM0"/>
<reference evidence="2 3" key="1">
    <citation type="journal article" date="2012" name="BMC Genomics">
        <title>Tools to kill: Genome of one of the most destructive plant pathogenic fungi Macrophomina phaseolina.</title>
        <authorList>
            <person name="Islam M.S."/>
            <person name="Haque M.S."/>
            <person name="Islam M.M."/>
            <person name="Emdad E.M."/>
            <person name="Halim A."/>
            <person name="Hossen Q.M.M."/>
            <person name="Hossain M.Z."/>
            <person name="Ahmed B."/>
            <person name="Rahim S."/>
            <person name="Rahman M.S."/>
            <person name="Alam M.M."/>
            <person name="Hou S."/>
            <person name="Wan X."/>
            <person name="Saito J.A."/>
            <person name="Alam M."/>
        </authorList>
    </citation>
    <scope>NUCLEOTIDE SEQUENCE [LARGE SCALE GENOMIC DNA]</scope>
    <source>
        <strain evidence="2 3">MS6</strain>
    </source>
</reference>
<feature type="region of interest" description="Disordered" evidence="1">
    <location>
        <begin position="171"/>
        <end position="239"/>
    </location>
</feature>
<proteinExistence type="predicted"/>